<evidence type="ECO:0000256" key="1">
    <source>
        <dbReference type="SAM" id="Phobius"/>
    </source>
</evidence>
<comment type="caution">
    <text evidence="2">The sequence shown here is derived from an EMBL/GenBank/DDBJ whole genome shotgun (WGS) entry which is preliminary data.</text>
</comment>
<feature type="transmembrane region" description="Helical" evidence="1">
    <location>
        <begin position="56"/>
        <end position="79"/>
    </location>
</feature>
<keyword evidence="1" id="KW-0812">Transmembrane</keyword>
<gene>
    <name evidence="2" type="ORF">RDB_LOCUS64093</name>
</gene>
<evidence type="ECO:0000313" key="2">
    <source>
        <dbReference type="EMBL" id="CAE6407744.1"/>
    </source>
</evidence>
<proteinExistence type="predicted"/>
<dbReference type="EMBL" id="CAJMWS010000310">
    <property type="protein sequence ID" value="CAE6407744.1"/>
    <property type="molecule type" value="Genomic_DNA"/>
</dbReference>
<dbReference type="Pfam" id="PF06522">
    <property type="entry name" value="B12D"/>
    <property type="match status" value="1"/>
</dbReference>
<keyword evidence="1" id="KW-1133">Transmembrane helix</keyword>
<dbReference type="AlphaFoldDB" id="A0A8H2WV80"/>
<sequence length="94" mass="10365">MMLQRAVPAFRQVTRPGCTAQTIGRRMESASAHTSDSNRKAKLVFRFGPRDVPIELWPMAAVVGAGVIGAGFAISRHFYKDEDLRLHKSAPQAK</sequence>
<keyword evidence="1" id="KW-0472">Membrane</keyword>
<name>A0A8H2WV80_9AGAM</name>
<evidence type="ECO:0000313" key="3">
    <source>
        <dbReference type="Proteomes" id="UP000663846"/>
    </source>
</evidence>
<dbReference type="Proteomes" id="UP000663846">
    <property type="component" value="Unassembled WGS sequence"/>
</dbReference>
<reference evidence="2" key="1">
    <citation type="submission" date="2021-01" db="EMBL/GenBank/DDBJ databases">
        <authorList>
            <person name="Kaushik A."/>
        </authorList>
    </citation>
    <scope>NUCLEOTIDE SEQUENCE</scope>
    <source>
        <strain evidence="2">AG1-1C</strain>
    </source>
</reference>
<protein>
    <submittedName>
        <fullName evidence="2">Uncharacterized protein</fullName>
    </submittedName>
</protein>
<accession>A0A8H2WV80</accession>
<organism evidence="2 3">
    <name type="scientific">Rhizoctonia solani</name>
    <dbReference type="NCBI Taxonomy" id="456999"/>
    <lineage>
        <taxon>Eukaryota</taxon>
        <taxon>Fungi</taxon>
        <taxon>Dikarya</taxon>
        <taxon>Basidiomycota</taxon>
        <taxon>Agaricomycotina</taxon>
        <taxon>Agaricomycetes</taxon>
        <taxon>Cantharellales</taxon>
        <taxon>Ceratobasidiaceae</taxon>
        <taxon>Rhizoctonia</taxon>
    </lineage>
</organism>
<dbReference type="InterPro" id="IPR010530">
    <property type="entry name" value="B12D"/>
</dbReference>